<sequence>MLDEGHFPSHIFSLFHLTLPFSLLNTHPHALNLFPPFTFFSHQNHANNRLRIELRPPLKTTGTTCSDLNPSHRRTSPNHVCSGQKTPNHHLEIGTLATGYGFYSRADDYFYNNAGIEWDMGAVACRDGLRVSRKQYRNSSGPFK</sequence>
<evidence type="ECO:0000313" key="3">
    <source>
        <dbReference type="Proteomes" id="UP000215914"/>
    </source>
</evidence>
<evidence type="ECO:0000313" key="2">
    <source>
        <dbReference type="EMBL" id="OTF95256.1"/>
    </source>
</evidence>
<keyword evidence="3" id="KW-1185">Reference proteome</keyword>
<proteinExistence type="predicted"/>
<name>A0A251S8R7_HELAN</name>
<dbReference type="EMBL" id="CM007904">
    <property type="protein sequence ID" value="OTF95256.1"/>
    <property type="molecule type" value="Genomic_DNA"/>
</dbReference>
<feature type="region of interest" description="Disordered" evidence="1">
    <location>
        <begin position="61"/>
        <end position="84"/>
    </location>
</feature>
<reference evidence="3" key="1">
    <citation type="journal article" date="2017" name="Nature">
        <title>The sunflower genome provides insights into oil metabolism, flowering and Asterid evolution.</title>
        <authorList>
            <person name="Badouin H."/>
            <person name="Gouzy J."/>
            <person name="Grassa C.J."/>
            <person name="Murat F."/>
            <person name="Staton S.E."/>
            <person name="Cottret L."/>
            <person name="Lelandais-Briere C."/>
            <person name="Owens G.L."/>
            <person name="Carrere S."/>
            <person name="Mayjonade B."/>
            <person name="Legrand L."/>
            <person name="Gill N."/>
            <person name="Kane N.C."/>
            <person name="Bowers J.E."/>
            <person name="Hubner S."/>
            <person name="Bellec A."/>
            <person name="Berard A."/>
            <person name="Berges H."/>
            <person name="Blanchet N."/>
            <person name="Boniface M.C."/>
            <person name="Brunel D."/>
            <person name="Catrice O."/>
            <person name="Chaidir N."/>
            <person name="Claudel C."/>
            <person name="Donnadieu C."/>
            <person name="Faraut T."/>
            <person name="Fievet G."/>
            <person name="Helmstetter N."/>
            <person name="King M."/>
            <person name="Knapp S.J."/>
            <person name="Lai Z."/>
            <person name="Le Paslier M.C."/>
            <person name="Lippi Y."/>
            <person name="Lorenzon L."/>
            <person name="Mandel J.R."/>
            <person name="Marage G."/>
            <person name="Marchand G."/>
            <person name="Marquand E."/>
            <person name="Bret-Mestries E."/>
            <person name="Morien E."/>
            <person name="Nambeesan S."/>
            <person name="Nguyen T."/>
            <person name="Pegot-Espagnet P."/>
            <person name="Pouilly N."/>
            <person name="Raftis F."/>
            <person name="Sallet E."/>
            <person name="Schiex T."/>
            <person name="Thomas J."/>
            <person name="Vandecasteele C."/>
            <person name="Vares D."/>
            <person name="Vear F."/>
            <person name="Vautrin S."/>
            <person name="Crespi M."/>
            <person name="Mangin B."/>
            <person name="Burke J.M."/>
            <person name="Salse J."/>
            <person name="Munos S."/>
            <person name="Vincourt P."/>
            <person name="Rieseberg L.H."/>
            <person name="Langlade N.B."/>
        </authorList>
    </citation>
    <scope>NUCLEOTIDE SEQUENCE [LARGE SCALE GENOMIC DNA]</scope>
    <source>
        <strain evidence="3">cv. SF193</strain>
    </source>
</reference>
<dbReference type="Proteomes" id="UP000215914">
    <property type="component" value="Chromosome 15"/>
</dbReference>
<organism evidence="2 3">
    <name type="scientific">Helianthus annuus</name>
    <name type="common">Common sunflower</name>
    <dbReference type="NCBI Taxonomy" id="4232"/>
    <lineage>
        <taxon>Eukaryota</taxon>
        <taxon>Viridiplantae</taxon>
        <taxon>Streptophyta</taxon>
        <taxon>Embryophyta</taxon>
        <taxon>Tracheophyta</taxon>
        <taxon>Spermatophyta</taxon>
        <taxon>Magnoliopsida</taxon>
        <taxon>eudicotyledons</taxon>
        <taxon>Gunneridae</taxon>
        <taxon>Pentapetalae</taxon>
        <taxon>asterids</taxon>
        <taxon>campanulids</taxon>
        <taxon>Asterales</taxon>
        <taxon>Asteraceae</taxon>
        <taxon>Asteroideae</taxon>
        <taxon>Heliantheae alliance</taxon>
        <taxon>Heliantheae</taxon>
        <taxon>Helianthus</taxon>
    </lineage>
</organism>
<accession>A0A251S8R7</accession>
<dbReference type="AlphaFoldDB" id="A0A251S8R7"/>
<gene>
    <name evidence="2" type="ORF">HannXRQ_Chr15g0481101</name>
</gene>
<evidence type="ECO:0000256" key="1">
    <source>
        <dbReference type="SAM" id="MobiDB-lite"/>
    </source>
</evidence>
<dbReference type="InParanoid" id="A0A251S8R7"/>
<protein>
    <submittedName>
        <fullName evidence="2">Uncharacterized protein</fullName>
    </submittedName>
</protein>